<dbReference type="SUPFAM" id="SSF50998">
    <property type="entry name" value="Quinoprotein alcohol dehydrogenase-like"/>
    <property type="match status" value="1"/>
</dbReference>
<organism evidence="2 3">
    <name type="scientific">Enteractinococcus helveticum</name>
    <dbReference type="NCBI Taxonomy" id="1837282"/>
    <lineage>
        <taxon>Bacteria</taxon>
        <taxon>Bacillati</taxon>
        <taxon>Actinomycetota</taxon>
        <taxon>Actinomycetes</taxon>
        <taxon>Micrococcales</taxon>
        <taxon>Micrococcaceae</taxon>
    </lineage>
</organism>
<dbReference type="PANTHER" id="PTHR35340">
    <property type="entry name" value="PQQ ENZYME REPEAT PROTEIN-RELATED"/>
    <property type="match status" value="1"/>
</dbReference>
<dbReference type="OrthoDB" id="3225323at2"/>
<feature type="chain" id="PRO_5008597214" description="ArsR family transcriptional regulator" evidence="1">
    <location>
        <begin position="36"/>
        <end position="527"/>
    </location>
</feature>
<sequence length="527" mass="57614">MDIQVRPRSPRPRLAVLSGSAVLGLVLAACGSADAEVESTDPPIPHQNFVSRPDLQPPEFEFSQGPAWTQQYAESDEYFFLTVDYDTATPASAAMIVDARGELVWMDPSKRHINDHGHFDLRPQQYQNQTILTYFKGPADIGYGYGDIFLMDDTYQVFDAVTTGGSIPPHETDFHDAVITDDQTMLILAYHRKPADLSEFGGPEDGWVHDGVIQEVDIDTGEVVFEWSALDHIPLTDGLLDFEVEAAADAEEDQPELGTFDNAFDYFHINSATLDDDGAILTSARHTNAVYKIDRNSGDVQWILGGTSSDFDLDDDAVFAWQHTAARDDDGTITLFDNHARNADGDQSSRGLRLDVDEDAMTASVVTEYLPRDERPAGSMANTQPLDNGNMFIGWGQQPYFSEFTRDGELIYEFCHGDACHDGTGGGGGSYRAYKGTWEGHPTTNPAVVVQQSTQGEDHVYVSWNGATEVTQWRLVTGQNAQSATQAAVVGKTGFETAIPLETSTDYLAVEALDAEGEVLGTGTPTP</sequence>
<evidence type="ECO:0000256" key="1">
    <source>
        <dbReference type="SAM" id="SignalP"/>
    </source>
</evidence>
<evidence type="ECO:0000313" key="3">
    <source>
        <dbReference type="Proteomes" id="UP000078292"/>
    </source>
</evidence>
<dbReference type="STRING" id="1837282.A6F49_07395"/>
<dbReference type="PANTHER" id="PTHR35340:SF6">
    <property type="entry name" value="ASST-DOMAIN-CONTAINING PROTEIN"/>
    <property type="match status" value="1"/>
</dbReference>
<keyword evidence="1" id="KW-0732">Signal</keyword>
<dbReference type="Proteomes" id="UP000078292">
    <property type="component" value="Unassembled WGS sequence"/>
</dbReference>
<evidence type="ECO:0000313" key="2">
    <source>
        <dbReference type="EMBL" id="OAV62113.1"/>
    </source>
</evidence>
<dbReference type="InterPro" id="IPR039535">
    <property type="entry name" value="ASST-like"/>
</dbReference>
<evidence type="ECO:0008006" key="4">
    <source>
        <dbReference type="Google" id="ProtNLM"/>
    </source>
</evidence>
<proteinExistence type="predicted"/>
<dbReference type="AlphaFoldDB" id="A0A1B7M172"/>
<accession>A0A1B7M172</accession>
<keyword evidence="3" id="KW-1185">Reference proteome</keyword>
<protein>
    <recommendedName>
        <fullName evidence="4">ArsR family transcriptional regulator</fullName>
    </recommendedName>
</protein>
<dbReference type="EMBL" id="LXEY01000014">
    <property type="protein sequence ID" value="OAV62113.1"/>
    <property type="molecule type" value="Genomic_DNA"/>
</dbReference>
<name>A0A1B7M172_9MICC</name>
<dbReference type="RefSeq" id="WP_043057228.1">
    <property type="nucleotide sequence ID" value="NZ_LXEY01000014.1"/>
</dbReference>
<dbReference type="PROSITE" id="PS51257">
    <property type="entry name" value="PROKAR_LIPOPROTEIN"/>
    <property type="match status" value="1"/>
</dbReference>
<gene>
    <name evidence="2" type="ORF">A6F49_07395</name>
</gene>
<feature type="signal peptide" evidence="1">
    <location>
        <begin position="1"/>
        <end position="35"/>
    </location>
</feature>
<reference evidence="2 3" key="1">
    <citation type="submission" date="2016-04" db="EMBL/GenBank/DDBJ databases">
        <title>First whole genome shotgun sequence of the bacterium Enteractinococcus sp. strain UASWS1574.</title>
        <authorList>
            <person name="Crovadore J."/>
            <person name="Chablais R."/>
            <person name="Lefort F."/>
        </authorList>
    </citation>
    <scope>NUCLEOTIDE SEQUENCE [LARGE SCALE GENOMIC DNA]</scope>
    <source>
        <strain evidence="2 3">UASWS1574</strain>
    </source>
</reference>
<comment type="caution">
    <text evidence="2">The sequence shown here is derived from an EMBL/GenBank/DDBJ whole genome shotgun (WGS) entry which is preliminary data.</text>
</comment>
<dbReference type="InterPro" id="IPR011047">
    <property type="entry name" value="Quinoprotein_ADH-like_sf"/>
</dbReference>
<dbReference type="InterPro" id="IPR053143">
    <property type="entry name" value="Arylsulfate_ST"/>
</dbReference>
<dbReference type="Pfam" id="PF14269">
    <property type="entry name" value="Arylsulfotran_2"/>
    <property type="match status" value="1"/>
</dbReference>